<gene>
    <name evidence="1" type="ORF">EV132_103596</name>
</gene>
<dbReference type="Proteomes" id="UP000294576">
    <property type="component" value="Unassembled WGS sequence"/>
</dbReference>
<protein>
    <submittedName>
        <fullName evidence="1">Uncharacterized protein</fullName>
    </submittedName>
</protein>
<name>A0A4R3QAX9_RHISU</name>
<sequence length="32" mass="3719">MPSVRLGWYQSCSCCGSGKLSKLREEITERWK</sequence>
<proteinExistence type="predicted"/>
<accession>A0A4R3QAX9</accession>
<evidence type="ECO:0000313" key="1">
    <source>
        <dbReference type="EMBL" id="TCU18471.1"/>
    </source>
</evidence>
<reference evidence="1 2" key="1">
    <citation type="submission" date="2019-03" db="EMBL/GenBank/DDBJ databases">
        <title>Genomic Encyclopedia of Type Strains, Phase IV (KMG-V): Genome sequencing to study the core and pangenomes of soil and plant-associated prokaryotes.</title>
        <authorList>
            <person name="Whitman W."/>
        </authorList>
    </citation>
    <scope>NUCLEOTIDE SEQUENCE [LARGE SCALE GENOMIC DNA]</scope>
    <source>
        <strain evidence="1 2">Hc14</strain>
    </source>
</reference>
<dbReference type="AlphaFoldDB" id="A0A4R3QAX9"/>
<dbReference type="EMBL" id="SMBH01000003">
    <property type="protein sequence ID" value="TCU18471.1"/>
    <property type="molecule type" value="Genomic_DNA"/>
</dbReference>
<comment type="caution">
    <text evidence="1">The sequence shown here is derived from an EMBL/GenBank/DDBJ whole genome shotgun (WGS) entry which is preliminary data.</text>
</comment>
<organism evidence="1 2">
    <name type="scientific">Rhizobium sullae</name>
    <name type="common">Rhizobium hedysari</name>
    <dbReference type="NCBI Taxonomy" id="50338"/>
    <lineage>
        <taxon>Bacteria</taxon>
        <taxon>Pseudomonadati</taxon>
        <taxon>Pseudomonadota</taxon>
        <taxon>Alphaproteobacteria</taxon>
        <taxon>Hyphomicrobiales</taxon>
        <taxon>Rhizobiaceae</taxon>
        <taxon>Rhizobium/Agrobacterium group</taxon>
        <taxon>Rhizobium</taxon>
    </lineage>
</organism>
<evidence type="ECO:0000313" key="2">
    <source>
        <dbReference type="Proteomes" id="UP000294576"/>
    </source>
</evidence>